<dbReference type="FunFam" id="3.30.50.10:FF:000018">
    <property type="entry name" value="GATA transcription factor"/>
    <property type="match status" value="1"/>
</dbReference>
<sequence length="208" mass="23125">MDILLLSKYELQGFVEEEELEWISNEDAFPMSESFVDIIPNHPTISHNSSSSSHLSPVSVLENSITNSFDIDNCNNNVSNIGCGETSSISAMVGLTGIFKVPGKARTRQTRKRRSGQRFPCWEKSKPIGNRMSSGRKCVHCGSERTPQWRAGPSGPKTLCNACGVRYMSGRLVPEYRPACSPTFSSELHSNSHRKIVEMRKQKMGVDV</sequence>
<dbReference type="AlphaFoldDB" id="A0AAW1KYN1"/>
<keyword evidence="8" id="KW-0804">Transcription</keyword>
<dbReference type="GO" id="GO:0043565">
    <property type="term" value="F:sequence-specific DNA binding"/>
    <property type="evidence" value="ECO:0007669"/>
    <property type="project" value="InterPro"/>
</dbReference>
<dbReference type="Proteomes" id="UP001443914">
    <property type="component" value="Unassembled WGS sequence"/>
</dbReference>
<reference evidence="11" key="1">
    <citation type="submission" date="2024-03" db="EMBL/GenBank/DDBJ databases">
        <title>WGS assembly of Saponaria officinalis var. Norfolk2.</title>
        <authorList>
            <person name="Jenkins J."/>
            <person name="Shu S."/>
            <person name="Grimwood J."/>
            <person name="Barry K."/>
            <person name="Goodstein D."/>
            <person name="Schmutz J."/>
            <person name="Leebens-Mack J."/>
            <person name="Osbourn A."/>
        </authorList>
    </citation>
    <scope>NUCLEOTIDE SEQUENCE [LARGE SCALE GENOMIC DNA]</scope>
    <source>
        <strain evidence="11">JIC</strain>
    </source>
</reference>
<dbReference type="InterPro" id="IPR013088">
    <property type="entry name" value="Znf_NHR/GATA"/>
</dbReference>
<keyword evidence="6" id="KW-0238">DNA-binding</keyword>
<dbReference type="GO" id="GO:0008270">
    <property type="term" value="F:zinc ion binding"/>
    <property type="evidence" value="ECO:0007669"/>
    <property type="project" value="UniProtKB-KW"/>
</dbReference>
<gene>
    <name evidence="11" type="ORF">RND81_05G152500</name>
</gene>
<feature type="domain" description="GATA-type" evidence="10">
    <location>
        <begin position="132"/>
        <end position="167"/>
    </location>
</feature>
<dbReference type="SMART" id="SM00401">
    <property type="entry name" value="ZnF_GATA"/>
    <property type="match status" value="1"/>
</dbReference>
<evidence type="ECO:0000256" key="1">
    <source>
        <dbReference type="ARBA" id="ARBA00005694"/>
    </source>
</evidence>
<evidence type="ECO:0000313" key="11">
    <source>
        <dbReference type="EMBL" id="KAK9725546.1"/>
    </source>
</evidence>
<dbReference type="Pfam" id="PF00320">
    <property type="entry name" value="GATA"/>
    <property type="match status" value="1"/>
</dbReference>
<evidence type="ECO:0000256" key="4">
    <source>
        <dbReference type="ARBA" id="ARBA00022833"/>
    </source>
</evidence>
<proteinExistence type="inferred from homology"/>
<keyword evidence="5" id="KW-0805">Transcription regulation</keyword>
<comment type="similarity">
    <text evidence="1">Belongs to the type IV zinc-finger family. Class A subfamily.</text>
</comment>
<dbReference type="EMBL" id="JBDFQZ010000005">
    <property type="protein sequence ID" value="KAK9725546.1"/>
    <property type="molecule type" value="Genomic_DNA"/>
</dbReference>
<dbReference type="GO" id="GO:0005634">
    <property type="term" value="C:nucleus"/>
    <property type="evidence" value="ECO:0007669"/>
    <property type="project" value="TreeGrafter"/>
</dbReference>
<evidence type="ECO:0000256" key="5">
    <source>
        <dbReference type="ARBA" id="ARBA00023015"/>
    </source>
</evidence>
<keyword evidence="2" id="KW-0479">Metal-binding</keyword>
<dbReference type="InterPro" id="IPR000679">
    <property type="entry name" value="Znf_GATA"/>
</dbReference>
<evidence type="ECO:0000256" key="7">
    <source>
        <dbReference type="ARBA" id="ARBA00023159"/>
    </source>
</evidence>
<dbReference type="PANTHER" id="PTHR45658">
    <property type="entry name" value="GATA TRANSCRIPTION FACTOR"/>
    <property type="match status" value="1"/>
</dbReference>
<keyword evidence="12" id="KW-1185">Reference proteome</keyword>
<evidence type="ECO:0000313" key="12">
    <source>
        <dbReference type="Proteomes" id="UP001443914"/>
    </source>
</evidence>
<dbReference type="InterPro" id="IPR051140">
    <property type="entry name" value="GATA_TF"/>
</dbReference>
<dbReference type="Gene3D" id="3.30.50.10">
    <property type="entry name" value="Erythroid Transcription Factor GATA-1, subunit A"/>
    <property type="match status" value="1"/>
</dbReference>
<evidence type="ECO:0000256" key="9">
    <source>
        <dbReference type="PROSITE-ProRule" id="PRU00094"/>
    </source>
</evidence>
<organism evidence="11 12">
    <name type="scientific">Saponaria officinalis</name>
    <name type="common">Common soapwort</name>
    <name type="synonym">Lychnis saponaria</name>
    <dbReference type="NCBI Taxonomy" id="3572"/>
    <lineage>
        <taxon>Eukaryota</taxon>
        <taxon>Viridiplantae</taxon>
        <taxon>Streptophyta</taxon>
        <taxon>Embryophyta</taxon>
        <taxon>Tracheophyta</taxon>
        <taxon>Spermatophyta</taxon>
        <taxon>Magnoliopsida</taxon>
        <taxon>eudicotyledons</taxon>
        <taxon>Gunneridae</taxon>
        <taxon>Pentapetalae</taxon>
        <taxon>Caryophyllales</taxon>
        <taxon>Caryophyllaceae</taxon>
        <taxon>Caryophylleae</taxon>
        <taxon>Saponaria</taxon>
    </lineage>
</organism>
<dbReference type="SUPFAM" id="SSF57716">
    <property type="entry name" value="Glucocorticoid receptor-like (DNA-binding domain)"/>
    <property type="match status" value="1"/>
</dbReference>
<evidence type="ECO:0000256" key="6">
    <source>
        <dbReference type="ARBA" id="ARBA00023125"/>
    </source>
</evidence>
<name>A0AAW1KYN1_SAPOF</name>
<dbReference type="CDD" id="cd00202">
    <property type="entry name" value="ZnF_GATA"/>
    <property type="match status" value="1"/>
</dbReference>
<accession>A0AAW1KYN1</accession>
<evidence type="ECO:0000256" key="3">
    <source>
        <dbReference type="ARBA" id="ARBA00022771"/>
    </source>
</evidence>
<keyword evidence="7" id="KW-0010">Activator</keyword>
<evidence type="ECO:0000256" key="8">
    <source>
        <dbReference type="ARBA" id="ARBA00023163"/>
    </source>
</evidence>
<dbReference type="GO" id="GO:0006355">
    <property type="term" value="P:regulation of DNA-templated transcription"/>
    <property type="evidence" value="ECO:0007669"/>
    <property type="project" value="InterPro"/>
</dbReference>
<dbReference type="PROSITE" id="PS50114">
    <property type="entry name" value="GATA_ZN_FINGER_2"/>
    <property type="match status" value="1"/>
</dbReference>
<comment type="caution">
    <text evidence="11">The sequence shown here is derived from an EMBL/GenBank/DDBJ whole genome shotgun (WGS) entry which is preliminary data.</text>
</comment>
<evidence type="ECO:0000256" key="2">
    <source>
        <dbReference type="ARBA" id="ARBA00022723"/>
    </source>
</evidence>
<keyword evidence="4" id="KW-0862">Zinc</keyword>
<dbReference type="PROSITE" id="PS00344">
    <property type="entry name" value="GATA_ZN_FINGER_1"/>
    <property type="match status" value="1"/>
</dbReference>
<dbReference type="PANTHER" id="PTHR45658:SF42">
    <property type="entry name" value="GATA TRANSCRIPTION FACTOR 1"/>
    <property type="match status" value="1"/>
</dbReference>
<protein>
    <recommendedName>
        <fullName evidence="10">GATA-type domain-containing protein</fullName>
    </recommendedName>
</protein>
<dbReference type="GO" id="GO:0030154">
    <property type="term" value="P:cell differentiation"/>
    <property type="evidence" value="ECO:0007669"/>
    <property type="project" value="TreeGrafter"/>
</dbReference>
<keyword evidence="3 9" id="KW-0863">Zinc-finger</keyword>
<evidence type="ECO:0000259" key="10">
    <source>
        <dbReference type="PROSITE" id="PS50114"/>
    </source>
</evidence>